<evidence type="ECO:0000256" key="4">
    <source>
        <dbReference type="ARBA" id="ARBA00022967"/>
    </source>
</evidence>
<dbReference type="EMBL" id="AUZX01001798">
    <property type="protein sequence ID" value="EQD78118.1"/>
    <property type="molecule type" value="Genomic_DNA"/>
</dbReference>
<keyword evidence="4" id="KW-1278">Translocase</keyword>
<evidence type="ECO:0000256" key="5">
    <source>
        <dbReference type="SAM" id="MobiDB-lite"/>
    </source>
</evidence>
<sequence length="129" mass="13511">MDALGQPIDGLGPIEGAELARTDRQPPSPLERPIIREILPTGVRVIDACTTLGEGQRIGIFAGAGVGKSVLLAMMARGSGADVAVIALVGERSREVQEFVARDLGADGRERSVVVVATSDEPALRRVRA</sequence>
<name>T1CA98_9ZZZZ</name>
<dbReference type="InterPro" id="IPR000194">
    <property type="entry name" value="ATPase_F1/V1/A1_a/bsu_nucl-bd"/>
</dbReference>
<dbReference type="PANTHER" id="PTHR15184:SF9">
    <property type="entry name" value="SPI-1 TYPE 3 SECRETION SYSTEM ATPASE"/>
    <property type="match status" value="1"/>
</dbReference>
<gene>
    <name evidence="7" type="ORF">B1A_02417</name>
</gene>
<feature type="region of interest" description="Disordered" evidence="5">
    <location>
        <begin position="1"/>
        <end position="32"/>
    </location>
</feature>
<organism evidence="7">
    <name type="scientific">mine drainage metagenome</name>
    <dbReference type="NCBI Taxonomy" id="410659"/>
    <lineage>
        <taxon>unclassified sequences</taxon>
        <taxon>metagenomes</taxon>
        <taxon>ecological metagenomes</taxon>
    </lineage>
</organism>
<dbReference type="InterPro" id="IPR050053">
    <property type="entry name" value="ATPase_alpha/beta_chains"/>
</dbReference>
<reference evidence="7" key="2">
    <citation type="journal article" date="2014" name="ISME J.">
        <title>Microbial stratification in low pH oxic and suboxic macroscopic growths along an acid mine drainage.</title>
        <authorList>
            <person name="Mendez-Garcia C."/>
            <person name="Mesa V."/>
            <person name="Sprenger R.R."/>
            <person name="Richter M."/>
            <person name="Diez M.S."/>
            <person name="Solano J."/>
            <person name="Bargiela R."/>
            <person name="Golyshina O.V."/>
            <person name="Manteca A."/>
            <person name="Ramos J.L."/>
            <person name="Gallego J.R."/>
            <person name="Llorente I."/>
            <person name="Martins Dos Santos V.A."/>
            <person name="Jensen O.N."/>
            <person name="Pelaez A.I."/>
            <person name="Sanchez J."/>
            <person name="Ferrer M."/>
        </authorList>
    </citation>
    <scope>NUCLEOTIDE SEQUENCE</scope>
</reference>
<dbReference type="GO" id="GO:0046933">
    <property type="term" value="F:proton-transporting ATP synthase activity, rotational mechanism"/>
    <property type="evidence" value="ECO:0007669"/>
    <property type="project" value="TreeGrafter"/>
</dbReference>
<evidence type="ECO:0000313" key="7">
    <source>
        <dbReference type="EMBL" id="EQD78118.1"/>
    </source>
</evidence>
<dbReference type="AlphaFoldDB" id="T1CA98"/>
<accession>T1CA98</accession>
<dbReference type="Gene3D" id="3.40.50.12240">
    <property type="match status" value="1"/>
</dbReference>
<evidence type="ECO:0000256" key="1">
    <source>
        <dbReference type="ARBA" id="ARBA00022448"/>
    </source>
</evidence>
<keyword evidence="1" id="KW-0813">Transport</keyword>
<dbReference type="Pfam" id="PF00006">
    <property type="entry name" value="ATP-synt_ab"/>
    <property type="match status" value="1"/>
</dbReference>
<evidence type="ECO:0000256" key="3">
    <source>
        <dbReference type="ARBA" id="ARBA00022840"/>
    </source>
</evidence>
<comment type="caution">
    <text evidence="7">The sequence shown here is derived from an EMBL/GenBank/DDBJ whole genome shotgun (WGS) entry which is preliminary data.</text>
</comment>
<dbReference type="InterPro" id="IPR027417">
    <property type="entry name" value="P-loop_NTPase"/>
</dbReference>
<feature type="non-terminal residue" evidence="7">
    <location>
        <position position="129"/>
    </location>
</feature>
<dbReference type="SUPFAM" id="SSF52540">
    <property type="entry name" value="P-loop containing nucleoside triphosphate hydrolases"/>
    <property type="match status" value="1"/>
</dbReference>
<keyword evidence="2" id="KW-0547">Nucleotide-binding</keyword>
<reference evidence="7" key="1">
    <citation type="submission" date="2013-08" db="EMBL/GenBank/DDBJ databases">
        <authorList>
            <person name="Mendez C."/>
            <person name="Richter M."/>
            <person name="Ferrer M."/>
            <person name="Sanchez J."/>
        </authorList>
    </citation>
    <scope>NUCLEOTIDE SEQUENCE</scope>
</reference>
<evidence type="ECO:0000256" key="2">
    <source>
        <dbReference type="ARBA" id="ARBA00022741"/>
    </source>
</evidence>
<dbReference type="GO" id="GO:0005524">
    <property type="term" value="F:ATP binding"/>
    <property type="evidence" value="ECO:0007669"/>
    <property type="project" value="UniProtKB-KW"/>
</dbReference>
<evidence type="ECO:0000259" key="6">
    <source>
        <dbReference type="Pfam" id="PF00006"/>
    </source>
</evidence>
<keyword evidence="3" id="KW-0067">ATP-binding</keyword>
<proteinExistence type="predicted"/>
<protein>
    <submittedName>
        <fullName evidence="7">ATPase, FliI/YscN family</fullName>
    </submittedName>
</protein>
<feature type="domain" description="ATPase F1/V1/A1 complex alpha/beta subunit nucleotide-binding" evidence="6">
    <location>
        <begin position="42"/>
        <end position="129"/>
    </location>
</feature>
<dbReference type="PANTHER" id="PTHR15184">
    <property type="entry name" value="ATP SYNTHASE"/>
    <property type="match status" value="1"/>
</dbReference>